<sequence length="570" mass="65609">MDRLGRLFITIGGFLAGNKTKRNNPTTETHDVASSPSEKNAKALEAGKFDPSEWELVNDLPPYQEQEQNALRSAPTPELATTSSVEPTKLCIKEATSASVAWIQHPSEPSFLICGRCYVDHIANTSLNKEFVLFRPVDRKRRFCQFKRLDMTLRVWNQAAFQGSMEKFINHIIWARTVRDCPKSSSRAPGDIWYASADFPEFTVCEECYEDRIASTGFATHFERQVRQSKTYCKAHCRYVARLLKMDSTLPSSWDDFVTKTKERLDLPACPLHELKPGKLAKKATWYQCFVVSQPYFFCGACYHTFFVGTKAENDFTRVEELPNGGRCMATSRFRAVINAAEEKDDYHLLYNALNEGAEWPECEPKGVSNTMWFTLPGNIHRSYAICGRCYHGNLKPQGMGDYFVPKTDVRKGESMVCWRNYYHPASVRHGEMLSEALIFGDPSRLYEFINEHPKRQGCRGAKAGRGANQCWWGWDKMRICDACYHGGSMTQKSIVKKFQLRGERDPIERKCDLASHSLRWLFMERDVTKLLEYADSRKLVLRWRSLRVDVELIPKASGYPRHWQYMAPR</sequence>
<accession>A0A8H7NP43</accession>
<evidence type="ECO:0000256" key="1">
    <source>
        <dbReference type="SAM" id="MobiDB-lite"/>
    </source>
</evidence>
<comment type="caution">
    <text evidence="2">The sequence shown here is derived from an EMBL/GenBank/DDBJ whole genome shotgun (WGS) entry which is preliminary data.</text>
</comment>
<organism evidence="2 3">
    <name type="scientific">Bionectria ochroleuca</name>
    <name type="common">Gliocladium roseum</name>
    <dbReference type="NCBI Taxonomy" id="29856"/>
    <lineage>
        <taxon>Eukaryota</taxon>
        <taxon>Fungi</taxon>
        <taxon>Dikarya</taxon>
        <taxon>Ascomycota</taxon>
        <taxon>Pezizomycotina</taxon>
        <taxon>Sordariomycetes</taxon>
        <taxon>Hypocreomycetidae</taxon>
        <taxon>Hypocreales</taxon>
        <taxon>Bionectriaceae</taxon>
        <taxon>Clonostachys</taxon>
    </lineage>
</organism>
<evidence type="ECO:0000313" key="2">
    <source>
        <dbReference type="EMBL" id="KAF9759180.1"/>
    </source>
</evidence>
<name>A0A8H7NP43_BIOOC</name>
<evidence type="ECO:0008006" key="4">
    <source>
        <dbReference type="Google" id="ProtNLM"/>
    </source>
</evidence>
<feature type="region of interest" description="Disordered" evidence="1">
    <location>
        <begin position="18"/>
        <end position="42"/>
    </location>
</feature>
<dbReference type="EMBL" id="JADCTT010000001">
    <property type="protein sequence ID" value="KAF9759180.1"/>
    <property type="molecule type" value="Genomic_DNA"/>
</dbReference>
<gene>
    <name evidence="2" type="ORF">IM811_000874</name>
</gene>
<reference evidence="2" key="1">
    <citation type="submission" date="2020-10" db="EMBL/GenBank/DDBJ databases">
        <title>High-Quality Genome Resource of Clonostachys rosea strain S41 by Oxford Nanopore Long-Read Sequencing.</title>
        <authorList>
            <person name="Wang H."/>
        </authorList>
    </citation>
    <scope>NUCLEOTIDE SEQUENCE</scope>
    <source>
        <strain evidence="2">S41</strain>
    </source>
</reference>
<proteinExistence type="predicted"/>
<dbReference type="Proteomes" id="UP000616885">
    <property type="component" value="Unassembled WGS sequence"/>
</dbReference>
<evidence type="ECO:0000313" key="3">
    <source>
        <dbReference type="Proteomes" id="UP000616885"/>
    </source>
</evidence>
<protein>
    <recommendedName>
        <fullName evidence="4">Integral membrane protein</fullName>
    </recommendedName>
</protein>
<feature type="compositionally biased region" description="Polar residues" evidence="1">
    <location>
        <begin position="23"/>
        <end position="38"/>
    </location>
</feature>
<dbReference type="AlphaFoldDB" id="A0A8H7NP43"/>